<dbReference type="InterPro" id="IPR001965">
    <property type="entry name" value="Znf_PHD"/>
</dbReference>
<evidence type="ECO:0000259" key="4">
    <source>
        <dbReference type="SMART" id="SM00249"/>
    </source>
</evidence>
<accession>A0A183H8D2</accession>
<dbReference type="AlphaFoldDB" id="A0A183H8D2"/>
<evidence type="ECO:0000256" key="2">
    <source>
        <dbReference type="ARBA" id="ARBA00022771"/>
    </source>
</evidence>
<keyword evidence="6" id="KW-1185">Reference proteome</keyword>
<evidence type="ECO:0000256" key="3">
    <source>
        <dbReference type="ARBA" id="ARBA00022833"/>
    </source>
</evidence>
<reference evidence="7" key="1">
    <citation type="submission" date="2016-06" db="UniProtKB">
        <authorList>
            <consortium name="WormBaseParasite"/>
        </authorList>
    </citation>
    <scope>IDENTIFICATION</scope>
</reference>
<keyword evidence="3" id="KW-0862">Zinc</keyword>
<evidence type="ECO:0000313" key="5">
    <source>
        <dbReference type="EMBL" id="VDO37630.1"/>
    </source>
</evidence>
<dbReference type="Gene3D" id="3.30.40.10">
    <property type="entry name" value="Zinc/RING finger domain, C3HC4 (zinc finger)"/>
    <property type="match status" value="1"/>
</dbReference>
<evidence type="ECO:0000313" key="6">
    <source>
        <dbReference type="Proteomes" id="UP000267606"/>
    </source>
</evidence>
<evidence type="ECO:0000313" key="7">
    <source>
        <dbReference type="WBParaSite" id="OFLC_0000374301-mRNA-1"/>
    </source>
</evidence>
<reference evidence="5 6" key="2">
    <citation type="submission" date="2018-11" db="EMBL/GenBank/DDBJ databases">
        <authorList>
            <consortium name="Pathogen Informatics"/>
        </authorList>
    </citation>
    <scope>NUCLEOTIDE SEQUENCE [LARGE SCALE GENOMIC DNA]</scope>
</reference>
<keyword evidence="1" id="KW-0479">Metal-binding</keyword>
<keyword evidence="2" id="KW-0863">Zinc-finger</keyword>
<dbReference type="InterPro" id="IPR011011">
    <property type="entry name" value="Znf_FYVE_PHD"/>
</dbReference>
<dbReference type="InterPro" id="IPR013083">
    <property type="entry name" value="Znf_RING/FYVE/PHD"/>
</dbReference>
<dbReference type="STRING" id="387005.A0A183H8D2"/>
<protein>
    <submittedName>
        <fullName evidence="7">PHD domain-containing protein</fullName>
    </submittedName>
</protein>
<proteinExistence type="predicted"/>
<dbReference type="GO" id="GO:0008270">
    <property type="term" value="F:zinc ion binding"/>
    <property type="evidence" value="ECO:0007669"/>
    <property type="project" value="UniProtKB-KW"/>
</dbReference>
<dbReference type="Proteomes" id="UP000267606">
    <property type="component" value="Unassembled WGS sequence"/>
</dbReference>
<gene>
    <name evidence="5" type="ORF">OFLC_LOCUS3744</name>
</gene>
<feature type="domain" description="Zinc finger PHD-type" evidence="4">
    <location>
        <begin position="203"/>
        <end position="254"/>
    </location>
</feature>
<sequence length="274" mass="30831">MSQLPVGYYLCVRCLRSRRPFAEDVKNLCGNAVPSLERMLVEIALKHAELAYKEALDAIGKLPPDGISLDSELCKRHVCLENFSVSQNLWIRIDIARIKIIGSPTFVDESLIAVFCNEILNSEAWKLIIDTLIRVKPPTEKDKEIYEQIKQRSVSAQVPSVLFPDSSSGKRRRGLKRGLSGYGKFIAGHRKRSKNHFHQEQDACSATTCLHPYSDQIRWIQCEAGCSRWYHYVCVGQTVNRVDQTSMYYCHSCLTEGKIPPACSSSGSPTSCSL</sequence>
<dbReference type="WBParaSite" id="OFLC_0000374301-mRNA-1">
    <property type="protein sequence ID" value="OFLC_0000374301-mRNA-1"/>
    <property type="gene ID" value="OFLC_0000374301"/>
</dbReference>
<dbReference type="EMBL" id="UZAJ01002609">
    <property type="protein sequence ID" value="VDO37630.1"/>
    <property type="molecule type" value="Genomic_DNA"/>
</dbReference>
<organism evidence="7">
    <name type="scientific">Onchocerca flexuosa</name>
    <dbReference type="NCBI Taxonomy" id="387005"/>
    <lineage>
        <taxon>Eukaryota</taxon>
        <taxon>Metazoa</taxon>
        <taxon>Ecdysozoa</taxon>
        <taxon>Nematoda</taxon>
        <taxon>Chromadorea</taxon>
        <taxon>Rhabditida</taxon>
        <taxon>Spirurina</taxon>
        <taxon>Spiruromorpha</taxon>
        <taxon>Filarioidea</taxon>
        <taxon>Onchocercidae</taxon>
        <taxon>Onchocerca</taxon>
    </lineage>
</organism>
<evidence type="ECO:0000256" key="1">
    <source>
        <dbReference type="ARBA" id="ARBA00022723"/>
    </source>
</evidence>
<name>A0A183H8D2_9BILA</name>
<dbReference type="SUPFAM" id="SSF57903">
    <property type="entry name" value="FYVE/PHD zinc finger"/>
    <property type="match status" value="1"/>
</dbReference>
<dbReference type="SMART" id="SM00249">
    <property type="entry name" value="PHD"/>
    <property type="match status" value="1"/>
</dbReference>